<evidence type="ECO:0000313" key="2">
    <source>
        <dbReference type="EMBL" id="TGO33709.1"/>
    </source>
</evidence>
<organism evidence="2 3">
    <name type="scientific">Botrytis hyacinthi</name>
    <dbReference type="NCBI Taxonomy" id="278943"/>
    <lineage>
        <taxon>Eukaryota</taxon>
        <taxon>Fungi</taxon>
        <taxon>Dikarya</taxon>
        <taxon>Ascomycota</taxon>
        <taxon>Pezizomycotina</taxon>
        <taxon>Leotiomycetes</taxon>
        <taxon>Helotiales</taxon>
        <taxon>Sclerotiniaceae</taxon>
        <taxon>Botrytis</taxon>
    </lineage>
</organism>
<keyword evidence="3" id="KW-1185">Reference proteome</keyword>
<gene>
    <name evidence="2" type="ORF">BHYA_0231g00210</name>
</gene>
<name>A0A4Z1GEZ4_9HELO</name>
<dbReference type="EMBL" id="PQXK01000231">
    <property type="protein sequence ID" value="TGO33709.1"/>
    <property type="molecule type" value="Genomic_DNA"/>
</dbReference>
<proteinExistence type="predicted"/>
<evidence type="ECO:0000313" key="3">
    <source>
        <dbReference type="Proteomes" id="UP000297814"/>
    </source>
</evidence>
<reference evidence="2 3" key="1">
    <citation type="submission" date="2017-12" db="EMBL/GenBank/DDBJ databases">
        <title>Comparative genomics of Botrytis spp.</title>
        <authorList>
            <person name="Valero-Jimenez C.A."/>
            <person name="Tapia P."/>
            <person name="Veloso J."/>
            <person name="Silva-Moreno E."/>
            <person name="Staats M."/>
            <person name="Valdes J.H."/>
            <person name="Van Kan J.A.L."/>
        </authorList>
    </citation>
    <scope>NUCLEOTIDE SEQUENCE [LARGE SCALE GENOMIC DNA]</scope>
    <source>
        <strain evidence="2 3">Bh0001</strain>
    </source>
</reference>
<protein>
    <submittedName>
        <fullName evidence="2">Uncharacterized protein</fullName>
    </submittedName>
</protein>
<dbReference type="Proteomes" id="UP000297814">
    <property type="component" value="Unassembled WGS sequence"/>
</dbReference>
<dbReference type="AlphaFoldDB" id="A0A4Z1GEZ4"/>
<feature type="region of interest" description="Disordered" evidence="1">
    <location>
        <begin position="1"/>
        <end position="33"/>
    </location>
</feature>
<accession>A0A4Z1GEZ4</accession>
<comment type="caution">
    <text evidence="2">The sequence shown here is derived from an EMBL/GenBank/DDBJ whole genome shotgun (WGS) entry which is preliminary data.</text>
</comment>
<evidence type="ECO:0000256" key="1">
    <source>
        <dbReference type="SAM" id="MobiDB-lite"/>
    </source>
</evidence>
<sequence length="69" mass="7595">MLGQAKSGQVRDSEASAPSAAPPKHGQRFVVTAKDPPIRKILCNSKGPHIRHTVPERERFCKSQSLFTL</sequence>